<dbReference type="EMBL" id="LVKK01000007">
    <property type="protein sequence ID" value="OAG43955.1"/>
    <property type="molecule type" value="Genomic_DNA"/>
</dbReference>
<feature type="region of interest" description="Disordered" evidence="7">
    <location>
        <begin position="1"/>
        <end position="34"/>
    </location>
</feature>
<dbReference type="HAMAP" id="MF_03006">
    <property type="entry name" value="eIF3g"/>
    <property type="match status" value="1"/>
</dbReference>
<keyword evidence="4 5" id="KW-0648">Protein biosynthesis</keyword>
<feature type="region of interest" description="Disordered" evidence="7">
    <location>
        <begin position="159"/>
        <end position="214"/>
    </location>
</feature>
<dbReference type="AlphaFoldDB" id="A0A177FI43"/>
<keyword evidence="2 5" id="KW-0396">Initiation factor</keyword>
<keyword evidence="1 5" id="KW-0963">Cytoplasm</keyword>
<sequence>MSKTATRPDWADDVSDSEQINDPTALPAPVTTVNKDGTRTTVFYRFNDQGQKVKVTRKTRITTHKEKVNPVVAERRTWEKFGLEKGKPKGPQPDTTSVGENILFRPSRDWKNAQAEEAKAGGGKAEEKSLKEQLRDKKVKCRICQGEHFTARCPFKDTMAPADDGTTPVADPMAEDDESGQKPQGGLGTGGSSYVPPHLRKGAQGAGERMGGKYERDDLATLRVTNVSEMAEEQELRDLFERFGRVTRVFLAKDRDTGRAKGFAFISFVDRSDAARAYGRPGRERKEKGPLAFVLSTLFGGLQDSLHVSDTTASMKDEQVVQAAKKADLVQPVKVAGFVRANQATIVKAGL</sequence>
<dbReference type="OrthoDB" id="639027at2759"/>
<dbReference type="PROSITE" id="PS50102">
    <property type="entry name" value="RRM"/>
    <property type="match status" value="1"/>
</dbReference>
<dbReference type="InterPro" id="IPR017334">
    <property type="entry name" value="eIF3_g"/>
</dbReference>
<evidence type="ECO:0000256" key="1">
    <source>
        <dbReference type="ARBA" id="ARBA00022490"/>
    </source>
</evidence>
<dbReference type="SMART" id="SM00360">
    <property type="entry name" value="RRM"/>
    <property type="match status" value="1"/>
</dbReference>
<dbReference type="InterPro" id="IPR000504">
    <property type="entry name" value="RRM_dom"/>
</dbReference>
<dbReference type="Gene3D" id="3.30.70.330">
    <property type="match status" value="1"/>
</dbReference>
<dbReference type="GO" id="GO:0003743">
    <property type="term" value="F:translation initiation factor activity"/>
    <property type="evidence" value="ECO:0007669"/>
    <property type="project" value="UniProtKB-UniRule"/>
</dbReference>
<dbReference type="GO" id="GO:0005852">
    <property type="term" value="C:eukaryotic translation initiation factor 3 complex"/>
    <property type="evidence" value="ECO:0007669"/>
    <property type="project" value="UniProtKB-UniRule"/>
</dbReference>
<reference evidence="9 10" key="1">
    <citation type="submission" date="2016-03" db="EMBL/GenBank/DDBJ databases">
        <title>Draft genome sequence of the Fonsecaea monophora CBS 269.37.</title>
        <authorList>
            <person name="Bombassaro A."/>
            <person name="Vinicius W.A."/>
            <person name="De Hoog S."/>
            <person name="Sun J."/>
            <person name="Souza E.M."/>
            <person name="Raittz R.T."/>
            <person name="Costa F."/>
            <person name="Leao A.C."/>
            <person name="Tadra-Sfeir M.Z."/>
            <person name="Baura V."/>
            <person name="Balsanelli E."/>
            <person name="Pedrosa F.O."/>
            <person name="Moreno L.F."/>
            <person name="Steffens M.B."/>
            <person name="Xi L."/>
            <person name="Bocca A.L."/>
            <person name="Felipe M.S."/>
            <person name="Teixeira M."/>
            <person name="Telles Filho F.Q."/>
            <person name="Azevedo C.M."/>
            <person name="Gomes R."/>
            <person name="Vicente V.A."/>
        </authorList>
    </citation>
    <scope>NUCLEOTIDE SEQUENCE [LARGE SCALE GENOMIC DNA]</scope>
    <source>
        <strain evidence="9 10">CBS 269.37</strain>
    </source>
</reference>
<dbReference type="Pfam" id="PF12353">
    <property type="entry name" value="eIF3g"/>
    <property type="match status" value="1"/>
</dbReference>
<evidence type="ECO:0000256" key="6">
    <source>
        <dbReference type="PROSITE-ProRule" id="PRU00176"/>
    </source>
</evidence>
<evidence type="ECO:0000259" key="8">
    <source>
        <dbReference type="PROSITE" id="PS50102"/>
    </source>
</evidence>
<dbReference type="CDD" id="cd12933">
    <property type="entry name" value="eIF3G"/>
    <property type="match status" value="1"/>
</dbReference>
<dbReference type="Proteomes" id="UP000077002">
    <property type="component" value="Unassembled WGS sequence"/>
</dbReference>
<evidence type="ECO:0000256" key="4">
    <source>
        <dbReference type="ARBA" id="ARBA00022917"/>
    </source>
</evidence>
<dbReference type="GO" id="GO:0033290">
    <property type="term" value="C:eukaryotic 48S preinitiation complex"/>
    <property type="evidence" value="ECO:0007669"/>
    <property type="project" value="UniProtKB-UniRule"/>
</dbReference>
<dbReference type="GO" id="GO:0016282">
    <property type="term" value="C:eukaryotic 43S preinitiation complex"/>
    <property type="evidence" value="ECO:0007669"/>
    <property type="project" value="UniProtKB-UniRule"/>
</dbReference>
<proteinExistence type="inferred from homology"/>
<dbReference type="InterPro" id="IPR024675">
    <property type="entry name" value="eIF3g_N"/>
</dbReference>
<dbReference type="PANTHER" id="PTHR10352">
    <property type="entry name" value="EUKARYOTIC TRANSLATION INITIATION FACTOR 3 SUBUNIT G"/>
    <property type="match status" value="1"/>
</dbReference>
<keyword evidence="3 6" id="KW-0694">RNA-binding</keyword>
<comment type="subcellular location">
    <subcellularLocation>
        <location evidence="5">Cytoplasm</location>
    </subcellularLocation>
</comment>
<comment type="function">
    <text evidence="5">RNA-binding component of the eukaryotic translation initiation factor 3 (eIF-3) complex, which is involved in protein synthesis of a specialized repertoire of mRNAs and, together with other initiation factors, stimulates binding of mRNA and methionyl-tRNAi to the 40S ribosome. The eIF-3 complex specifically targets and initiates translation of a subset of mRNAs involved in cell proliferation. This subunit can bind 18S rRNA.</text>
</comment>
<dbReference type="GO" id="GO:0001732">
    <property type="term" value="P:formation of cytoplasmic translation initiation complex"/>
    <property type="evidence" value="ECO:0007669"/>
    <property type="project" value="UniProtKB-UniRule"/>
</dbReference>
<evidence type="ECO:0000256" key="7">
    <source>
        <dbReference type="SAM" id="MobiDB-lite"/>
    </source>
</evidence>
<evidence type="ECO:0000256" key="3">
    <source>
        <dbReference type="ARBA" id="ARBA00022884"/>
    </source>
</evidence>
<dbReference type="Pfam" id="PF00076">
    <property type="entry name" value="RRM_1"/>
    <property type="match status" value="1"/>
</dbReference>
<evidence type="ECO:0000256" key="2">
    <source>
        <dbReference type="ARBA" id="ARBA00022540"/>
    </source>
</evidence>
<comment type="similarity">
    <text evidence="5">Belongs to the eIF-3 subunit G family.</text>
</comment>
<organism evidence="9 10">
    <name type="scientific">Fonsecaea monophora</name>
    <dbReference type="NCBI Taxonomy" id="254056"/>
    <lineage>
        <taxon>Eukaryota</taxon>
        <taxon>Fungi</taxon>
        <taxon>Dikarya</taxon>
        <taxon>Ascomycota</taxon>
        <taxon>Pezizomycotina</taxon>
        <taxon>Eurotiomycetes</taxon>
        <taxon>Chaetothyriomycetidae</taxon>
        <taxon>Chaetothyriales</taxon>
        <taxon>Herpotrichiellaceae</taxon>
        <taxon>Fonsecaea</taxon>
    </lineage>
</organism>
<feature type="domain" description="RRM" evidence="8">
    <location>
        <begin position="220"/>
        <end position="289"/>
    </location>
</feature>
<accession>A0A177FI43</accession>
<evidence type="ECO:0000313" key="10">
    <source>
        <dbReference type="Proteomes" id="UP000077002"/>
    </source>
</evidence>
<dbReference type="InterPro" id="IPR034240">
    <property type="entry name" value="eIF3G_RRM"/>
</dbReference>
<name>A0A177FI43_9EURO</name>
<dbReference type="CDD" id="cd12408">
    <property type="entry name" value="RRM_eIF3G_like"/>
    <property type="match status" value="1"/>
</dbReference>
<dbReference type="InterPro" id="IPR035979">
    <property type="entry name" value="RBD_domain_sf"/>
</dbReference>
<feature type="region of interest" description="Disordered" evidence="7">
    <location>
        <begin position="112"/>
        <end position="131"/>
    </location>
</feature>
<dbReference type="SUPFAM" id="SSF54928">
    <property type="entry name" value="RNA-binding domain, RBD"/>
    <property type="match status" value="1"/>
</dbReference>
<keyword evidence="10" id="KW-1185">Reference proteome</keyword>
<comment type="caution">
    <text evidence="9">The sequence shown here is derived from an EMBL/GenBank/DDBJ whole genome shotgun (WGS) entry which is preliminary data.</text>
</comment>
<comment type="subunit">
    <text evidence="5">Component of the eukaryotic translation initiation factor 3 (eIF-3) complex.</text>
</comment>
<dbReference type="InterPro" id="IPR012677">
    <property type="entry name" value="Nucleotide-bd_a/b_plait_sf"/>
</dbReference>
<protein>
    <recommendedName>
        <fullName evidence="5">Eukaryotic translation initiation factor 3 subunit G</fullName>
        <shortName evidence="5">eIF3g</shortName>
    </recommendedName>
    <alternativeName>
        <fullName evidence="5">Eukaryotic translation initiation factor 3 RNA-binding subunit</fullName>
        <shortName evidence="5">eIF-3 RNA-binding subunit</shortName>
    </alternativeName>
    <alternativeName>
        <fullName evidence="5">Translation initiation factor eIF3 p33 subunit homolog</fullName>
        <shortName evidence="5">eIF3 p33 homolog</shortName>
    </alternativeName>
</protein>
<dbReference type="GO" id="GO:0003723">
    <property type="term" value="F:RNA binding"/>
    <property type="evidence" value="ECO:0007669"/>
    <property type="project" value="UniProtKB-UniRule"/>
</dbReference>
<evidence type="ECO:0000256" key="5">
    <source>
        <dbReference type="HAMAP-Rule" id="MF_03006"/>
    </source>
</evidence>
<gene>
    <name evidence="5" type="primary">TIF35</name>
    <name evidence="9" type="ORF">AYO21_01807</name>
</gene>
<evidence type="ECO:0000313" key="9">
    <source>
        <dbReference type="EMBL" id="OAG43955.1"/>
    </source>
</evidence>